<comment type="subcellular location">
    <subcellularLocation>
        <location evidence="2">Cytoplasm</location>
    </subcellularLocation>
    <subcellularLocation>
        <location evidence="1">Nucleus</location>
    </subcellularLocation>
</comment>
<dbReference type="EMBL" id="JAULSN010000002">
    <property type="protein sequence ID" value="KAK3380288.1"/>
    <property type="molecule type" value="Genomic_DNA"/>
</dbReference>
<evidence type="ECO:0000256" key="4">
    <source>
        <dbReference type="ARBA" id="ARBA00022490"/>
    </source>
</evidence>
<comment type="similarity">
    <text evidence="3">Belongs to the WHI5/NRM1 family.</text>
</comment>
<evidence type="ECO:0000256" key="3">
    <source>
        <dbReference type="ARBA" id="ARBA00006922"/>
    </source>
</evidence>
<dbReference type="AlphaFoldDB" id="A0AAE0TUJ3"/>
<sequence length="452" mass="46788">MDVASSPAKRRVLAALDPNASSPKAPQHTGLKQPTTKPLPAVIVHELDVARKRPLPEQQLQLQLQQQQPAMRPPSHADHASNRDIEEPARKRPCLQDDSSREVTVNAMAQPEPEQSPMSSSSTISERHSSVSPLDRDHDTSCSVFDASAIDTSQATTLTEPDHLDPQPATAAPNASAGAGAGRIPRRPGPARVLTREEAREKAEILRLRLGLANYKVRTGQTDVPLEQLQVRPLPPLSFGAGRSSSSSSGSSSSSSSSNSGGRSGLQRVAAAASAAAAAAAAVAAAVSAPARPGAPSKAPAQWMWRQTGSNHTSSRPHQQHTGVSGSDGGAALATSRRLLPAAPLRRPGSEEERSSHDEDVAMDDVMVDLTRDGAGDNDDDENEQDEDGIALPRLPSLPPAATAKTESAIAPRRLYSGGDSGGGGGNTAGARLASSGLLGGAASGLLSLSRG</sequence>
<feature type="compositionally biased region" description="Basic and acidic residues" evidence="9">
    <location>
        <begin position="348"/>
        <end position="360"/>
    </location>
</feature>
<feature type="compositionally biased region" description="Basic and acidic residues" evidence="9">
    <location>
        <begin position="45"/>
        <end position="55"/>
    </location>
</feature>
<evidence type="ECO:0000256" key="5">
    <source>
        <dbReference type="ARBA" id="ARBA00022491"/>
    </source>
</evidence>
<keyword evidence="8" id="KW-0539">Nucleus</keyword>
<evidence type="ECO:0000256" key="2">
    <source>
        <dbReference type="ARBA" id="ARBA00004496"/>
    </source>
</evidence>
<reference evidence="10" key="2">
    <citation type="submission" date="2023-06" db="EMBL/GenBank/DDBJ databases">
        <authorList>
            <consortium name="Lawrence Berkeley National Laboratory"/>
            <person name="Haridas S."/>
            <person name="Hensen N."/>
            <person name="Bonometti L."/>
            <person name="Westerberg I."/>
            <person name="Brannstrom I.O."/>
            <person name="Guillou S."/>
            <person name="Cros-Aarteil S."/>
            <person name="Calhoun S."/>
            <person name="Kuo A."/>
            <person name="Mondo S."/>
            <person name="Pangilinan J."/>
            <person name="Riley R."/>
            <person name="Labutti K."/>
            <person name="Andreopoulos B."/>
            <person name="Lipzen A."/>
            <person name="Chen C."/>
            <person name="Yanf M."/>
            <person name="Daum C."/>
            <person name="Ng V."/>
            <person name="Clum A."/>
            <person name="Steindorff A."/>
            <person name="Ohm R."/>
            <person name="Martin F."/>
            <person name="Silar P."/>
            <person name="Natvig D."/>
            <person name="Lalanne C."/>
            <person name="Gautier V."/>
            <person name="Ament-Velasquez S.L."/>
            <person name="Kruys A."/>
            <person name="Hutchinson M.I."/>
            <person name="Powell A.J."/>
            <person name="Barry K."/>
            <person name="Miller A.N."/>
            <person name="Grigoriev I.V."/>
            <person name="Debuchy R."/>
            <person name="Gladieux P."/>
            <person name="Thoren M.H."/>
            <person name="Johannesson H."/>
        </authorList>
    </citation>
    <scope>NUCLEOTIDE SEQUENCE</scope>
    <source>
        <strain evidence="10">CBS 958.72</strain>
    </source>
</reference>
<evidence type="ECO:0000256" key="8">
    <source>
        <dbReference type="ARBA" id="ARBA00023242"/>
    </source>
</evidence>
<feature type="compositionally biased region" description="Low complexity" evidence="9">
    <location>
        <begin position="269"/>
        <end position="297"/>
    </location>
</feature>
<protein>
    <recommendedName>
        <fullName evidence="12">Cyclin-dependent kinase</fullName>
    </recommendedName>
</protein>
<comment type="caution">
    <text evidence="10">The sequence shown here is derived from an EMBL/GenBank/DDBJ whole genome shotgun (WGS) entry which is preliminary data.</text>
</comment>
<evidence type="ECO:0000256" key="6">
    <source>
        <dbReference type="ARBA" id="ARBA00023015"/>
    </source>
</evidence>
<proteinExistence type="inferred from homology"/>
<reference evidence="10" key="1">
    <citation type="journal article" date="2023" name="Mol. Phylogenet. Evol.">
        <title>Genome-scale phylogeny and comparative genomics of the fungal order Sordariales.</title>
        <authorList>
            <person name="Hensen N."/>
            <person name="Bonometti L."/>
            <person name="Westerberg I."/>
            <person name="Brannstrom I.O."/>
            <person name="Guillou S."/>
            <person name="Cros-Aarteil S."/>
            <person name="Calhoun S."/>
            <person name="Haridas S."/>
            <person name="Kuo A."/>
            <person name="Mondo S."/>
            <person name="Pangilinan J."/>
            <person name="Riley R."/>
            <person name="LaButti K."/>
            <person name="Andreopoulos B."/>
            <person name="Lipzen A."/>
            <person name="Chen C."/>
            <person name="Yan M."/>
            <person name="Daum C."/>
            <person name="Ng V."/>
            <person name="Clum A."/>
            <person name="Steindorff A."/>
            <person name="Ohm R.A."/>
            <person name="Martin F."/>
            <person name="Silar P."/>
            <person name="Natvig D.O."/>
            <person name="Lalanne C."/>
            <person name="Gautier V."/>
            <person name="Ament-Velasquez S.L."/>
            <person name="Kruys A."/>
            <person name="Hutchinson M.I."/>
            <person name="Powell A.J."/>
            <person name="Barry K."/>
            <person name="Miller A.N."/>
            <person name="Grigoriev I.V."/>
            <person name="Debuchy R."/>
            <person name="Gladieux P."/>
            <person name="Hiltunen Thoren M."/>
            <person name="Johannesson H."/>
        </authorList>
    </citation>
    <scope>NUCLEOTIDE SEQUENCE</scope>
    <source>
        <strain evidence="10">CBS 958.72</strain>
    </source>
</reference>
<feature type="region of interest" description="Disordered" evidence="9">
    <location>
        <begin position="217"/>
        <end position="434"/>
    </location>
</feature>
<evidence type="ECO:0000313" key="10">
    <source>
        <dbReference type="EMBL" id="KAK3380288.1"/>
    </source>
</evidence>
<keyword evidence="11" id="KW-1185">Reference proteome</keyword>
<feature type="compositionally biased region" description="Polar residues" evidence="9">
    <location>
        <begin position="150"/>
        <end position="159"/>
    </location>
</feature>
<feature type="compositionally biased region" description="Gly residues" evidence="9">
    <location>
        <begin position="419"/>
        <end position="428"/>
    </location>
</feature>
<dbReference type="Proteomes" id="UP001287356">
    <property type="component" value="Unassembled WGS sequence"/>
</dbReference>
<feature type="compositionally biased region" description="Low complexity" evidence="9">
    <location>
        <begin position="111"/>
        <end position="124"/>
    </location>
</feature>
<organism evidence="10 11">
    <name type="scientific">Lasiosphaeria ovina</name>
    <dbReference type="NCBI Taxonomy" id="92902"/>
    <lineage>
        <taxon>Eukaryota</taxon>
        <taxon>Fungi</taxon>
        <taxon>Dikarya</taxon>
        <taxon>Ascomycota</taxon>
        <taxon>Pezizomycotina</taxon>
        <taxon>Sordariomycetes</taxon>
        <taxon>Sordariomycetidae</taxon>
        <taxon>Sordariales</taxon>
        <taxon>Lasiosphaeriaceae</taxon>
        <taxon>Lasiosphaeria</taxon>
    </lineage>
</organism>
<evidence type="ECO:0000256" key="1">
    <source>
        <dbReference type="ARBA" id="ARBA00004123"/>
    </source>
</evidence>
<dbReference type="GO" id="GO:0005737">
    <property type="term" value="C:cytoplasm"/>
    <property type="evidence" value="ECO:0007669"/>
    <property type="project" value="UniProtKB-SubCell"/>
</dbReference>
<name>A0AAE0TUJ3_9PEZI</name>
<feature type="compositionally biased region" description="Polar residues" evidence="9">
    <location>
        <begin position="19"/>
        <end position="36"/>
    </location>
</feature>
<dbReference type="Pfam" id="PF08528">
    <property type="entry name" value="Whi5"/>
    <property type="match status" value="1"/>
</dbReference>
<feature type="compositionally biased region" description="Polar residues" evidence="9">
    <location>
        <begin position="305"/>
        <end position="325"/>
    </location>
</feature>
<feature type="compositionally biased region" description="Low complexity" evidence="9">
    <location>
        <begin position="58"/>
        <end position="68"/>
    </location>
</feature>
<accession>A0AAE0TUJ3</accession>
<evidence type="ECO:0000256" key="9">
    <source>
        <dbReference type="SAM" id="MobiDB-lite"/>
    </source>
</evidence>
<feature type="compositionally biased region" description="Low complexity" evidence="9">
    <location>
        <begin position="166"/>
        <end position="178"/>
    </location>
</feature>
<gene>
    <name evidence="10" type="ORF">B0T24DRAFT_675997</name>
</gene>
<evidence type="ECO:0008006" key="12">
    <source>
        <dbReference type="Google" id="ProtNLM"/>
    </source>
</evidence>
<evidence type="ECO:0000313" key="11">
    <source>
        <dbReference type="Proteomes" id="UP001287356"/>
    </source>
</evidence>
<feature type="region of interest" description="Disordered" evidence="9">
    <location>
        <begin position="1"/>
        <end position="200"/>
    </location>
</feature>
<dbReference type="InterPro" id="IPR013734">
    <property type="entry name" value="TF_Nrm1/Whi5"/>
</dbReference>
<keyword evidence="6" id="KW-0805">Transcription regulation</keyword>
<feature type="compositionally biased region" description="Basic and acidic residues" evidence="9">
    <location>
        <begin position="75"/>
        <end position="101"/>
    </location>
</feature>
<keyword evidence="7" id="KW-0804">Transcription</keyword>
<feature type="compositionally biased region" description="Low complexity" evidence="9">
    <location>
        <begin position="242"/>
        <end position="261"/>
    </location>
</feature>
<feature type="compositionally biased region" description="Acidic residues" evidence="9">
    <location>
        <begin position="376"/>
        <end position="389"/>
    </location>
</feature>
<feature type="compositionally biased region" description="Basic and acidic residues" evidence="9">
    <location>
        <begin position="125"/>
        <end position="140"/>
    </location>
</feature>
<keyword evidence="5" id="KW-0678">Repressor</keyword>
<feature type="compositionally biased region" description="Low complexity" evidence="9">
    <location>
        <begin position="331"/>
        <end position="347"/>
    </location>
</feature>
<keyword evidence="4" id="KW-0963">Cytoplasm</keyword>
<evidence type="ECO:0000256" key="7">
    <source>
        <dbReference type="ARBA" id="ARBA00023163"/>
    </source>
</evidence>
<dbReference type="GO" id="GO:0005634">
    <property type="term" value="C:nucleus"/>
    <property type="evidence" value="ECO:0007669"/>
    <property type="project" value="UniProtKB-SubCell"/>
</dbReference>
<feature type="compositionally biased region" description="Low complexity" evidence="9">
    <location>
        <begin position="391"/>
        <end position="404"/>
    </location>
</feature>